<dbReference type="PATRIC" id="fig|1094564.3.peg.879"/>
<evidence type="ECO:0000256" key="1">
    <source>
        <dbReference type="SAM" id="Phobius"/>
    </source>
</evidence>
<accession>J1JN79</accession>
<gene>
    <name evidence="3" type="ORF">MCW_00752</name>
</gene>
<evidence type="ECO:0000313" key="4">
    <source>
        <dbReference type="Proteomes" id="UP000002646"/>
    </source>
</evidence>
<feature type="transmembrane region" description="Helical" evidence="1">
    <location>
        <begin position="92"/>
        <end position="114"/>
    </location>
</feature>
<dbReference type="HOGENOM" id="CLU_163845_0_0_5"/>
<keyword evidence="1" id="KW-1133">Transmembrane helix</keyword>
<feature type="chain" id="PRO_5003744313" evidence="2">
    <location>
        <begin position="29"/>
        <end position="115"/>
    </location>
</feature>
<protein>
    <submittedName>
        <fullName evidence="3">Uncharacterized protein</fullName>
    </submittedName>
</protein>
<comment type="caution">
    <text evidence="3">The sequence shown here is derived from an EMBL/GenBank/DDBJ whole genome shotgun (WGS) entry which is preliminary data.</text>
</comment>
<name>J1JN79_9HYPH</name>
<evidence type="ECO:0000313" key="3">
    <source>
        <dbReference type="EMBL" id="EJF85765.1"/>
    </source>
</evidence>
<dbReference type="AlphaFoldDB" id="J1JN79"/>
<proteinExistence type="predicted"/>
<sequence>MVKLFKNKMLSIFLVSAFSLLQVASVNANHFKNSSQQEYYSASVVKKEENTVISTAALSIPSLKSEVEHEAAIEGKIEKVAGALTLGVGFMIAGYAINLITTLIGWITQIVGLFK</sequence>
<feature type="signal peptide" evidence="2">
    <location>
        <begin position="1"/>
        <end position="28"/>
    </location>
</feature>
<reference evidence="3 4" key="1">
    <citation type="submission" date="2012-03" db="EMBL/GenBank/DDBJ databases">
        <title>The Genome Sequence of Bartonella washoensis 085-0475.</title>
        <authorList>
            <consortium name="The Broad Institute Genome Sequencing Platform"/>
            <consortium name="The Broad Institute Genome Sequencing Center for Infectious Disease"/>
            <person name="Feldgarden M."/>
            <person name="Kirby J."/>
            <person name="Kosoy M."/>
            <person name="Birtles R."/>
            <person name="Probert W.S."/>
            <person name="Chiaraviglio L."/>
            <person name="Young S.K."/>
            <person name="Zeng Q."/>
            <person name="Gargeya S."/>
            <person name="Fitzgerald M."/>
            <person name="Haas B."/>
            <person name="Abouelleil A."/>
            <person name="Alvarado L."/>
            <person name="Arachchi H.M."/>
            <person name="Berlin A."/>
            <person name="Chapman S.B."/>
            <person name="Gearin G."/>
            <person name="Goldberg J."/>
            <person name="Griggs A."/>
            <person name="Gujja S."/>
            <person name="Hansen M."/>
            <person name="Heiman D."/>
            <person name="Howarth C."/>
            <person name="Larimer J."/>
            <person name="Lui A."/>
            <person name="MacDonald P.J.P."/>
            <person name="McCowen C."/>
            <person name="Montmayeur A."/>
            <person name="Murphy C."/>
            <person name="Neiman D."/>
            <person name="Pearson M."/>
            <person name="Priest M."/>
            <person name="Roberts A."/>
            <person name="Saif S."/>
            <person name="Shea T."/>
            <person name="Sisk P."/>
            <person name="Stolte C."/>
            <person name="Sykes S."/>
            <person name="Wortman J."/>
            <person name="Nusbaum C."/>
            <person name="Birren B."/>
        </authorList>
    </citation>
    <scope>NUCLEOTIDE SEQUENCE [LARGE SCALE GENOMIC DNA]</scope>
    <source>
        <strain evidence="3 4">085-0475</strain>
    </source>
</reference>
<dbReference type="RefSeq" id="WP_006925559.1">
    <property type="nucleotide sequence ID" value="NZ_JH725101.1"/>
</dbReference>
<organism evidence="3 4">
    <name type="scientific">Cardidatus Bartonella washoeensis 085-0475</name>
    <dbReference type="NCBI Taxonomy" id="1094564"/>
    <lineage>
        <taxon>Bacteria</taxon>
        <taxon>Pseudomonadati</taxon>
        <taxon>Pseudomonadota</taxon>
        <taxon>Alphaproteobacteria</taxon>
        <taxon>Hyphomicrobiales</taxon>
        <taxon>Bartonellaceae</taxon>
        <taxon>Bartonella</taxon>
    </lineage>
</organism>
<evidence type="ECO:0000256" key="2">
    <source>
        <dbReference type="SAM" id="SignalP"/>
    </source>
</evidence>
<dbReference type="EMBL" id="AILX01000007">
    <property type="protein sequence ID" value="EJF85765.1"/>
    <property type="molecule type" value="Genomic_DNA"/>
</dbReference>
<dbReference type="Proteomes" id="UP000002646">
    <property type="component" value="Unassembled WGS sequence"/>
</dbReference>
<keyword evidence="1" id="KW-0812">Transmembrane</keyword>
<keyword evidence="1" id="KW-0472">Membrane</keyword>
<keyword evidence="2" id="KW-0732">Signal</keyword>
<dbReference type="OrthoDB" id="7923606at2"/>